<evidence type="ECO:0000313" key="2">
    <source>
        <dbReference type="EMBL" id="CAJ1403295.1"/>
    </source>
</evidence>
<organism evidence="2 3">
    <name type="scientific">Effrenium voratum</name>
    <dbReference type="NCBI Taxonomy" id="2562239"/>
    <lineage>
        <taxon>Eukaryota</taxon>
        <taxon>Sar</taxon>
        <taxon>Alveolata</taxon>
        <taxon>Dinophyceae</taxon>
        <taxon>Suessiales</taxon>
        <taxon>Symbiodiniaceae</taxon>
        <taxon>Effrenium</taxon>
    </lineage>
</organism>
<feature type="region of interest" description="Disordered" evidence="1">
    <location>
        <begin position="39"/>
        <end position="87"/>
    </location>
</feature>
<feature type="non-terminal residue" evidence="2">
    <location>
        <position position="191"/>
    </location>
</feature>
<dbReference type="EMBL" id="CAUJNA010003489">
    <property type="protein sequence ID" value="CAJ1403295.1"/>
    <property type="molecule type" value="Genomic_DNA"/>
</dbReference>
<accession>A0AA36N8U9</accession>
<keyword evidence="3" id="KW-1185">Reference proteome</keyword>
<proteinExistence type="predicted"/>
<protein>
    <submittedName>
        <fullName evidence="2">Uncharacterized protein</fullName>
    </submittedName>
</protein>
<dbReference type="AlphaFoldDB" id="A0AA36N8U9"/>
<gene>
    <name evidence="2" type="ORF">EVOR1521_LOCUS26001</name>
</gene>
<comment type="caution">
    <text evidence="2">The sequence shown here is derived from an EMBL/GenBank/DDBJ whole genome shotgun (WGS) entry which is preliminary data.</text>
</comment>
<feature type="non-terminal residue" evidence="2">
    <location>
        <position position="1"/>
    </location>
</feature>
<dbReference type="Proteomes" id="UP001178507">
    <property type="component" value="Unassembled WGS sequence"/>
</dbReference>
<name>A0AA36N8U9_9DINO</name>
<evidence type="ECO:0000313" key="3">
    <source>
        <dbReference type="Proteomes" id="UP001178507"/>
    </source>
</evidence>
<sequence length="191" mass="20689">RSQSLPAKAALLHKLDFRRPCSWRLLPLTIAKVKATQAAHGEKSGNPASSAPTTSPNTAGLQASSPEAKASKAMKRPAAKTCDAPVMKKPAAAVREELWKDHLERLFWRLAENDTPLEDALELFYEKQKHLDCHDHRSPAELSLEPASPEPSEPGSVDEVPAAQLSPASDEQSGDGPAQATCEPPEKMKKM</sequence>
<reference evidence="2" key="1">
    <citation type="submission" date="2023-08" db="EMBL/GenBank/DDBJ databases">
        <authorList>
            <person name="Chen Y."/>
            <person name="Shah S."/>
            <person name="Dougan E. K."/>
            <person name="Thang M."/>
            <person name="Chan C."/>
        </authorList>
    </citation>
    <scope>NUCLEOTIDE SEQUENCE</scope>
</reference>
<feature type="region of interest" description="Disordered" evidence="1">
    <location>
        <begin position="136"/>
        <end position="191"/>
    </location>
</feature>
<feature type="compositionally biased region" description="Polar residues" evidence="1">
    <location>
        <begin position="46"/>
        <end position="65"/>
    </location>
</feature>
<evidence type="ECO:0000256" key="1">
    <source>
        <dbReference type="SAM" id="MobiDB-lite"/>
    </source>
</evidence>